<protein>
    <submittedName>
        <fullName evidence="2">Uncharacterized protein</fullName>
    </submittedName>
</protein>
<dbReference type="AlphaFoldDB" id="A0A392URJ4"/>
<keyword evidence="3" id="KW-1185">Reference proteome</keyword>
<feature type="non-terminal residue" evidence="2">
    <location>
        <position position="1"/>
    </location>
</feature>
<proteinExistence type="predicted"/>
<evidence type="ECO:0000313" key="2">
    <source>
        <dbReference type="EMBL" id="MCI78447.1"/>
    </source>
</evidence>
<evidence type="ECO:0000313" key="3">
    <source>
        <dbReference type="Proteomes" id="UP000265520"/>
    </source>
</evidence>
<sequence>GGDTEAVENGSSGDRRRKPATNLARFRLATSGDRCREWRFNKDTCGNPTVYFSPSRLAMHNFAWRQSIL</sequence>
<name>A0A392URJ4_9FABA</name>
<dbReference type="Proteomes" id="UP000265520">
    <property type="component" value="Unassembled WGS sequence"/>
</dbReference>
<organism evidence="2 3">
    <name type="scientific">Trifolium medium</name>
    <dbReference type="NCBI Taxonomy" id="97028"/>
    <lineage>
        <taxon>Eukaryota</taxon>
        <taxon>Viridiplantae</taxon>
        <taxon>Streptophyta</taxon>
        <taxon>Embryophyta</taxon>
        <taxon>Tracheophyta</taxon>
        <taxon>Spermatophyta</taxon>
        <taxon>Magnoliopsida</taxon>
        <taxon>eudicotyledons</taxon>
        <taxon>Gunneridae</taxon>
        <taxon>Pentapetalae</taxon>
        <taxon>rosids</taxon>
        <taxon>fabids</taxon>
        <taxon>Fabales</taxon>
        <taxon>Fabaceae</taxon>
        <taxon>Papilionoideae</taxon>
        <taxon>50 kb inversion clade</taxon>
        <taxon>NPAAA clade</taxon>
        <taxon>Hologalegina</taxon>
        <taxon>IRL clade</taxon>
        <taxon>Trifolieae</taxon>
        <taxon>Trifolium</taxon>
    </lineage>
</organism>
<reference evidence="2 3" key="1">
    <citation type="journal article" date="2018" name="Front. Plant Sci.">
        <title>Red Clover (Trifolium pratense) and Zigzag Clover (T. medium) - A Picture of Genomic Similarities and Differences.</title>
        <authorList>
            <person name="Dluhosova J."/>
            <person name="Istvanek J."/>
            <person name="Nedelnik J."/>
            <person name="Repkova J."/>
        </authorList>
    </citation>
    <scope>NUCLEOTIDE SEQUENCE [LARGE SCALE GENOMIC DNA]</scope>
    <source>
        <strain evidence="3">cv. 10/8</strain>
        <tissue evidence="2">Leaf</tissue>
    </source>
</reference>
<feature type="region of interest" description="Disordered" evidence="1">
    <location>
        <begin position="1"/>
        <end position="23"/>
    </location>
</feature>
<accession>A0A392URJ4</accession>
<evidence type="ECO:0000256" key="1">
    <source>
        <dbReference type="SAM" id="MobiDB-lite"/>
    </source>
</evidence>
<dbReference type="EMBL" id="LXQA010951109">
    <property type="protein sequence ID" value="MCI78447.1"/>
    <property type="molecule type" value="Genomic_DNA"/>
</dbReference>
<gene>
    <name evidence="2" type="ORF">A2U01_0099717</name>
</gene>
<comment type="caution">
    <text evidence="2">The sequence shown here is derived from an EMBL/GenBank/DDBJ whole genome shotgun (WGS) entry which is preliminary data.</text>
</comment>